<evidence type="ECO:0000259" key="2">
    <source>
        <dbReference type="Pfam" id="PF00441"/>
    </source>
</evidence>
<dbReference type="GO" id="GO:0003995">
    <property type="term" value="F:acyl-CoA dehydrogenase activity"/>
    <property type="evidence" value="ECO:0007669"/>
    <property type="project" value="TreeGrafter"/>
</dbReference>
<dbReference type="AlphaFoldDB" id="X1LB64"/>
<dbReference type="PANTHER" id="PTHR43884">
    <property type="entry name" value="ACYL-COA DEHYDROGENASE"/>
    <property type="match status" value="1"/>
</dbReference>
<protein>
    <recommendedName>
        <fullName evidence="2">Acyl-CoA dehydrogenase/oxidase C-terminal domain-containing protein</fullName>
    </recommendedName>
</protein>
<name>X1LB64_9ZZZZ</name>
<dbReference type="SUPFAM" id="SSF47203">
    <property type="entry name" value="Acyl-CoA dehydrogenase C-terminal domain-like"/>
    <property type="match status" value="1"/>
</dbReference>
<evidence type="ECO:0000313" key="3">
    <source>
        <dbReference type="EMBL" id="GAI16343.1"/>
    </source>
</evidence>
<dbReference type="Gene3D" id="1.20.140.10">
    <property type="entry name" value="Butyryl-CoA Dehydrogenase, subunit A, domain 3"/>
    <property type="match status" value="1"/>
</dbReference>
<evidence type="ECO:0000256" key="1">
    <source>
        <dbReference type="ARBA" id="ARBA00022630"/>
    </source>
</evidence>
<reference evidence="3" key="1">
    <citation type="journal article" date="2014" name="Front. Microbiol.">
        <title>High frequency of phylogenetically diverse reductive dehalogenase-homologous genes in deep subseafloor sedimentary metagenomes.</title>
        <authorList>
            <person name="Kawai M."/>
            <person name="Futagami T."/>
            <person name="Toyoda A."/>
            <person name="Takaki Y."/>
            <person name="Nishi S."/>
            <person name="Hori S."/>
            <person name="Arai W."/>
            <person name="Tsubouchi T."/>
            <person name="Morono Y."/>
            <person name="Uchiyama I."/>
            <person name="Ito T."/>
            <person name="Fujiyama A."/>
            <person name="Inagaki F."/>
            <person name="Takami H."/>
        </authorList>
    </citation>
    <scope>NUCLEOTIDE SEQUENCE</scope>
    <source>
        <strain evidence="3">Expedition CK06-06</strain>
    </source>
</reference>
<keyword evidence="1" id="KW-0285">Flavoprotein</keyword>
<dbReference type="InterPro" id="IPR009075">
    <property type="entry name" value="AcylCo_DH/oxidase_C"/>
</dbReference>
<feature type="domain" description="Acyl-CoA dehydrogenase/oxidase C-terminal" evidence="2">
    <location>
        <begin position="7"/>
        <end position="107"/>
    </location>
</feature>
<comment type="caution">
    <text evidence="3">The sequence shown here is derived from an EMBL/GenBank/DDBJ whole genome shotgun (WGS) entry which is preliminary data.</text>
</comment>
<dbReference type="EMBL" id="BARV01006721">
    <property type="protein sequence ID" value="GAI16343.1"/>
    <property type="molecule type" value="Genomic_DNA"/>
</dbReference>
<feature type="non-terminal residue" evidence="3">
    <location>
        <position position="1"/>
    </location>
</feature>
<proteinExistence type="predicted"/>
<dbReference type="InterPro" id="IPR036250">
    <property type="entry name" value="AcylCo_DH-like_C"/>
</dbReference>
<accession>X1LB64</accession>
<sequence length="139" mass="15734">SSFDKRFEAVSFNIAESITLLDAARALTLNTARAIDNNAPPSVQRRLVSESKKFATEACWKIVNNAMQVMGGIGYTTVYPIERLLRDTRLSMIWTGTSEIMSLIIQHEYYNEVLSEKWLGRDVEQDALDSDAVEEKHYG</sequence>
<dbReference type="PANTHER" id="PTHR43884:SF12">
    <property type="entry name" value="ISOVALERYL-COA DEHYDROGENASE, MITOCHONDRIAL-RELATED"/>
    <property type="match status" value="1"/>
</dbReference>
<organism evidence="3">
    <name type="scientific">marine sediment metagenome</name>
    <dbReference type="NCBI Taxonomy" id="412755"/>
    <lineage>
        <taxon>unclassified sequences</taxon>
        <taxon>metagenomes</taxon>
        <taxon>ecological metagenomes</taxon>
    </lineage>
</organism>
<dbReference type="Pfam" id="PF00441">
    <property type="entry name" value="Acyl-CoA_dh_1"/>
    <property type="match status" value="1"/>
</dbReference>
<gene>
    <name evidence="3" type="ORF">S06H3_13768</name>
</gene>